<keyword evidence="1" id="KW-0472">Membrane</keyword>
<accession>A0A0A8KZ00</accession>
<feature type="transmembrane region" description="Helical" evidence="1">
    <location>
        <begin position="106"/>
        <end position="128"/>
    </location>
</feature>
<dbReference type="AlphaFoldDB" id="A0A0A8KZ00"/>
<evidence type="ECO:0000313" key="2">
    <source>
        <dbReference type="EMBL" id="CDO91905.1"/>
    </source>
</evidence>
<proteinExistence type="predicted"/>
<gene>
    <name evidence="2" type="ORF">KLDO_g235</name>
</gene>
<dbReference type="EMBL" id="CCBQ010000004">
    <property type="protein sequence ID" value="CDO91905.1"/>
    <property type="molecule type" value="Genomic_DNA"/>
</dbReference>
<dbReference type="OrthoDB" id="4069321at2759"/>
<organism evidence="2 3">
    <name type="scientific">Kluyveromyces dobzhanskii CBS 2104</name>
    <dbReference type="NCBI Taxonomy" id="1427455"/>
    <lineage>
        <taxon>Eukaryota</taxon>
        <taxon>Fungi</taxon>
        <taxon>Dikarya</taxon>
        <taxon>Ascomycota</taxon>
        <taxon>Saccharomycotina</taxon>
        <taxon>Saccharomycetes</taxon>
        <taxon>Saccharomycetales</taxon>
        <taxon>Saccharomycetaceae</taxon>
        <taxon>Kluyveromyces</taxon>
    </lineage>
</organism>
<feature type="transmembrane region" description="Helical" evidence="1">
    <location>
        <begin position="43"/>
        <end position="64"/>
    </location>
</feature>
<feature type="transmembrane region" description="Helical" evidence="1">
    <location>
        <begin position="71"/>
        <end position="94"/>
    </location>
</feature>
<keyword evidence="1" id="KW-0812">Transmembrane</keyword>
<keyword evidence="1" id="KW-1133">Transmembrane helix</keyword>
<comment type="caution">
    <text evidence="2">The sequence shown here is derived from an EMBL/GenBank/DDBJ whole genome shotgun (WGS) entry which is preliminary data.</text>
</comment>
<protein>
    <submittedName>
        <fullName evidence="2">WGS project CCBQ000000000 data, contig 00107</fullName>
    </submittedName>
</protein>
<name>A0A0A8KZ00_9SACH</name>
<evidence type="ECO:0000313" key="3">
    <source>
        <dbReference type="Proteomes" id="UP000031516"/>
    </source>
</evidence>
<sequence length="301" mass="33487">MGLLALAETLAGFATRTAATVYFYSSQLLMHVAHFCSSAVNTLIIHPIKTIIWYVVVIPLEIILRNTVELLLLPVNIPLYVLFGSSVSSLYSSFNTNAATFGLMMISQYVLSMLILGFMMGITTGVVLSSFHKLVPIPNVYWEPSLSGLLQYVKKFVFFIYAKLKEETIKVPSSEVSVKRQSHKPVYNTFNNSIADATADAAAPVEVTDSDSDFALDVNNQRTSDVGNLTPLSLPDTSYDTEQDNDTDEEISEMSKYWANDRGYVTDTVRTEMTESLSHLVHRDKAKRGSENLIDIRNLDS</sequence>
<dbReference type="Proteomes" id="UP000031516">
    <property type="component" value="Unassembled WGS sequence"/>
</dbReference>
<reference evidence="2 3" key="1">
    <citation type="submission" date="2014-03" db="EMBL/GenBank/DDBJ databases">
        <title>The genome of Kluyveromyces dobzhanskii.</title>
        <authorList>
            <person name="Nystedt B."/>
            <person name="Astrom S."/>
        </authorList>
    </citation>
    <scope>NUCLEOTIDE SEQUENCE [LARGE SCALE GENOMIC DNA]</scope>
    <source>
        <strain evidence="2 3">CBS 2104</strain>
    </source>
</reference>
<keyword evidence="3" id="KW-1185">Reference proteome</keyword>
<evidence type="ECO:0000256" key="1">
    <source>
        <dbReference type="SAM" id="Phobius"/>
    </source>
</evidence>